<dbReference type="KEGG" id="dord:105993892"/>
<dbReference type="GO" id="GO:0005737">
    <property type="term" value="C:cytoplasm"/>
    <property type="evidence" value="ECO:0007669"/>
    <property type="project" value="TreeGrafter"/>
</dbReference>
<dbReference type="CTD" id="122046"/>
<feature type="region of interest" description="Disordered" evidence="1">
    <location>
        <begin position="1"/>
        <end position="29"/>
    </location>
</feature>
<proteinExistence type="predicted"/>
<keyword evidence="2" id="KW-1185">Reference proteome</keyword>
<feature type="compositionally biased region" description="Basic residues" evidence="1">
    <location>
        <begin position="334"/>
        <end position="343"/>
    </location>
</feature>
<name>A0A1S3G357_DIPOR</name>
<feature type="region of interest" description="Disordered" evidence="1">
    <location>
        <begin position="334"/>
        <end position="357"/>
    </location>
</feature>
<dbReference type="InParanoid" id="A0A1S3G357"/>
<dbReference type="GeneID" id="105993892"/>
<evidence type="ECO:0000313" key="3">
    <source>
        <dbReference type="RefSeq" id="XP_012882719.1"/>
    </source>
</evidence>
<sequence length="357" mass="41058">MTQPEPMAKSLSEGARKLQPTEIGPPPGCSSRDCELRDLDSLCLGSSEIPSVGDALCCCCQRLRVSQLSFVRLYRDSHVTDQEWDSYATTMKLAFTPKRGAMTASIRHKGNRRLGFTYSLSDPLNQTLYKDEYVWKSPSNDSVLTKTDQSQPDKDFIKWTLPKGRLRTKTTPCPPPRTIPISMENVKRAISNQFLSQTKRDFVDVFKAQSMKESRPVILDWKKHLPRPLDTEFRRSYQTPAKIPELQDFSFQYGCYSRLRIASQGLVPTMLHSYLNNEQRIKKQTSYQRDYGKAYLDFLMMLNSFSPSQVSEYLQSVSKKDRRILERFIHSHCHPGKKNHGNQRKIISTSMDAPEPI</sequence>
<dbReference type="Proteomes" id="UP000081671">
    <property type="component" value="Unplaced"/>
</dbReference>
<evidence type="ECO:0000313" key="2">
    <source>
        <dbReference type="Proteomes" id="UP000081671"/>
    </source>
</evidence>
<dbReference type="STRING" id="10020.ENSDORP00000008036"/>
<dbReference type="AlphaFoldDB" id="A0A1S3G357"/>
<gene>
    <name evidence="3" type="primary">Tex26</name>
</gene>
<dbReference type="PANTHER" id="PTHR33769:SF1">
    <property type="entry name" value="TESTIS-EXPRESSED PROTEIN 26"/>
    <property type="match status" value="1"/>
</dbReference>
<evidence type="ECO:0000256" key="1">
    <source>
        <dbReference type="SAM" id="MobiDB-lite"/>
    </source>
</evidence>
<dbReference type="OrthoDB" id="5984625at2759"/>
<reference evidence="3" key="1">
    <citation type="submission" date="2025-08" db="UniProtKB">
        <authorList>
            <consortium name="RefSeq"/>
        </authorList>
    </citation>
    <scope>IDENTIFICATION</scope>
    <source>
        <tissue evidence="3">Kidney</tissue>
    </source>
</reference>
<dbReference type="PANTHER" id="PTHR33769">
    <property type="entry name" value="TESTIS-EXPRESSED PROTEIN 26 ISOFORM X3"/>
    <property type="match status" value="1"/>
</dbReference>
<accession>A0A1S3G357</accession>
<organism evidence="2 3">
    <name type="scientific">Dipodomys ordii</name>
    <name type="common">Ord's kangaroo rat</name>
    <dbReference type="NCBI Taxonomy" id="10020"/>
    <lineage>
        <taxon>Eukaryota</taxon>
        <taxon>Metazoa</taxon>
        <taxon>Chordata</taxon>
        <taxon>Craniata</taxon>
        <taxon>Vertebrata</taxon>
        <taxon>Euteleostomi</taxon>
        <taxon>Mammalia</taxon>
        <taxon>Eutheria</taxon>
        <taxon>Euarchontoglires</taxon>
        <taxon>Glires</taxon>
        <taxon>Rodentia</taxon>
        <taxon>Castorimorpha</taxon>
        <taxon>Heteromyidae</taxon>
        <taxon>Dipodomyinae</taxon>
        <taxon>Dipodomys</taxon>
    </lineage>
</organism>
<dbReference type="InterPro" id="IPR043460">
    <property type="entry name" value="MEDAG/TEX26"/>
</dbReference>
<protein>
    <submittedName>
        <fullName evidence="3">Testis-expressed sequence 26 protein</fullName>
    </submittedName>
</protein>
<dbReference type="FunCoup" id="A0A1S3G357">
    <property type="interactions" value="284"/>
</dbReference>
<dbReference type="RefSeq" id="XP_012882719.1">
    <property type="nucleotide sequence ID" value="XM_013027265.1"/>
</dbReference>